<evidence type="ECO:0000256" key="4">
    <source>
        <dbReference type="ARBA" id="ARBA00023002"/>
    </source>
</evidence>
<feature type="domain" description="Rieske" evidence="8">
    <location>
        <begin position="67"/>
        <end position="178"/>
    </location>
</feature>
<keyword evidence="3" id="KW-0479">Metal-binding</keyword>
<comment type="caution">
    <text evidence="9">The sequence shown here is derived from an EMBL/GenBank/DDBJ whole genome shotgun (WGS) entry which is preliminary data.</text>
</comment>
<dbReference type="GO" id="GO:0004497">
    <property type="term" value="F:monooxygenase activity"/>
    <property type="evidence" value="ECO:0007669"/>
    <property type="project" value="UniProtKB-ARBA"/>
</dbReference>
<dbReference type="EMBL" id="VBAI01000164">
    <property type="protein sequence ID" value="TMJ09237.1"/>
    <property type="molecule type" value="Genomic_DNA"/>
</dbReference>
<name>A0A537LNG5_9BACT</name>
<dbReference type="Proteomes" id="UP000315217">
    <property type="component" value="Unassembled WGS sequence"/>
</dbReference>
<evidence type="ECO:0000256" key="5">
    <source>
        <dbReference type="ARBA" id="ARBA00023004"/>
    </source>
</evidence>
<reference evidence="9 10" key="1">
    <citation type="journal article" date="2019" name="Nat. Microbiol.">
        <title>Mediterranean grassland soil C-N compound turnover is dependent on rainfall and depth, and is mediated by genomically divergent microorganisms.</title>
        <authorList>
            <person name="Diamond S."/>
            <person name="Andeer P.F."/>
            <person name="Li Z."/>
            <person name="Crits-Christoph A."/>
            <person name="Burstein D."/>
            <person name="Anantharaman K."/>
            <person name="Lane K.R."/>
            <person name="Thomas B.C."/>
            <person name="Pan C."/>
            <person name="Northen T.R."/>
            <person name="Banfield J.F."/>
        </authorList>
    </citation>
    <scope>NUCLEOTIDE SEQUENCE [LARGE SCALE GENOMIC DNA]</scope>
    <source>
        <strain evidence="9">NP_1</strain>
    </source>
</reference>
<protein>
    <submittedName>
        <fullName evidence="9">Rieske 2Fe-2S domain-containing protein</fullName>
    </submittedName>
</protein>
<evidence type="ECO:0000313" key="10">
    <source>
        <dbReference type="Proteomes" id="UP000315217"/>
    </source>
</evidence>
<dbReference type="PROSITE" id="PS51296">
    <property type="entry name" value="RIESKE"/>
    <property type="match status" value="1"/>
</dbReference>
<dbReference type="PRINTS" id="PR00090">
    <property type="entry name" value="RNGDIOXGNASE"/>
</dbReference>
<keyword evidence="2" id="KW-0001">2Fe-2S</keyword>
<dbReference type="PANTHER" id="PTHR43756">
    <property type="entry name" value="CHOLINE MONOOXYGENASE, CHLOROPLASTIC"/>
    <property type="match status" value="1"/>
</dbReference>
<evidence type="ECO:0000259" key="8">
    <source>
        <dbReference type="PROSITE" id="PS51296"/>
    </source>
</evidence>
<organism evidence="9 10">
    <name type="scientific">Candidatus Segetimicrobium genomatis</name>
    <dbReference type="NCBI Taxonomy" id="2569760"/>
    <lineage>
        <taxon>Bacteria</taxon>
        <taxon>Bacillati</taxon>
        <taxon>Candidatus Sysuimicrobiota</taxon>
        <taxon>Candidatus Sysuimicrobiia</taxon>
        <taxon>Candidatus Sysuimicrobiales</taxon>
        <taxon>Candidatus Segetimicrobiaceae</taxon>
        <taxon>Candidatus Segetimicrobium</taxon>
    </lineage>
</organism>
<evidence type="ECO:0000256" key="1">
    <source>
        <dbReference type="ARBA" id="ARBA00008751"/>
    </source>
</evidence>
<dbReference type="SUPFAM" id="SSF55961">
    <property type="entry name" value="Bet v1-like"/>
    <property type="match status" value="1"/>
</dbReference>
<evidence type="ECO:0000256" key="3">
    <source>
        <dbReference type="ARBA" id="ARBA00022723"/>
    </source>
</evidence>
<keyword evidence="4" id="KW-0560">Oxidoreductase</keyword>
<dbReference type="CDD" id="cd03469">
    <property type="entry name" value="Rieske_RO_Alpha_N"/>
    <property type="match status" value="1"/>
</dbReference>
<dbReference type="Gene3D" id="2.102.10.10">
    <property type="entry name" value="Rieske [2Fe-2S] iron-sulphur domain"/>
    <property type="match status" value="1"/>
</dbReference>
<keyword evidence="6" id="KW-0411">Iron-sulfur</keyword>
<evidence type="ECO:0000256" key="2">
    <source>
        <dbReference type="ARBA" id="ARBA00022714"/>
    </source>
</evidence>
<dbReference type="GO" id="GO:0051537">
    <property type="term" value="F:2 iron, 2 sulfur cluster binding"/>
    <property type="evidence" value="ECO:0007669"/>
    <property type="project" value="UniProtKB-KW"/>
</dbReference>
<dbReference type="GO" id="GO:0005506">
    <property type="term" value="F:iron ion binding"/>
    <property type="evidence" value="ECO:0007669"/>
    <property type="project" value="InterPro"/>
</dbReference>
<feature type="compositionally biased region" description="Low complexity" evidence="7">
    <location>
        <begin position="13"/>
        <end position="28"/>
    </location>
</feature>
<evidence type="ECO:0000256" key="6">
    <source>
        <dbReference type="ARBA" id="ARBA00023014"/>
    </source>
</evidence>
<dbReference type="InterPro" id="IPR017941">
    <property type="entry name" value="Rieske_2Fe-2S"/>
</dbReference>
<evidence type="ECO:0000256" key="7">
    <source>
        <dbReference type="SAM" id="MobiDB-lite"/>
    </source>
</evidence>
<dbReference type="InterPro" id="IPR001663">
    <property type="entry name" value="Rng_hydr_dOase-A"/>
</dbReference>
<evidence type="ECO:0000313" key="9">
    <source>
        <dbReference type="EMBL" id="TMJ09237.1"/>
    </source>
</evidence>
<gene>
    <name evidence="9" type="ORF">E6G98_10105</name>
</gene>
<feature type="region of interest" description="Disordered" evidence="7">
    <location>
        <begin position="1"/>
        <end position="30"/>
    </location>
</feature>
<dbReference type="AlphaFoldDB" id="A0A537LNG5"/>
<dbReference type="PANTHER" id="PTHR43756:SF1">
    <property type="entry name" value="3-PHENYLPROPIONATE_CINNAMIC ACID DIOXYGENASE SUBUNIT ALPHA"/>
    <property type="match status" value="1"/>
</dbReference>
<dbReference type="Pfam" id="PF00848">
    <property type="entry name" value="Ring_hydroxyl_A"/>
    <property type="match status" value="1"/>
</dbReference>
<keyword evidence="5" id="KW-0408">Iron</keyword>
<dbReference type="Pfam" id="PF00355">
    <property type="entry name" value="Rieske"/>
    <property type="match status" value="1"/>
</dbReference>
<sequence length="427" mass="47780">MPINASRPGGTNSKARPSASRARRPVAPDGLRRIRWPQEDNKIPREIFTDPDLFRIEMDSVFTGPVWVLVGHESEIPQPGDFKTLSIGAIPVIVIRGANGRVGVLVNACAHRGTRLVEGPSGNVLRGGFRCIYHMWTYDTEGRLIAVSLPDDFPAEFRKEDYGLPRARVETYKGAIFATLNDAAPPLLDYLAELTGGLDRVLGDGALRFLGSIKVIFRANWKLYVENIYDGYHVTALHTGFQVVRLRSHGGERLVPNYERNGHLWGRSKSTPVNELTPALRDMSLFDTRTKPTTDHNMMVVFPSGVVTDYFDTIQLRYVIPLDLDRTQIEFAFFGRTTDTDEALWHRVRQGPEVLGPAGAITLEDAAALERVQLSATARGENVVLKGTAKRFPPYRHVDEAPIRHFYHAYRRLLGFPAPDTQKADGR</sequence>
<proteinExistence type="inferred from homology"/>
<dbReference type="InterPro" id="IPR015879">
    <property type="entry name" value="Ring_hydroxy_dOase_asu_C_dom"/>
</dbReference>
<comment type="similarity">
    <text evidence="1">Belongs to the bacterial ring-hydroxylating dioxygenase alpha subunit family.</text>
</comment>
<dbReference type="InterPro" id="IPR036922">
    <property type="entry name" value="Rieske_2Fe-2S_sf"/>
</dbReference>
<dbReference type="GO" id="GO:0016705">
    <property type="term" value="F:oxidoreductase activity, acting on paired donors, with incorporation or reduction of molecular oxygen"/>
    <property type="evidence" value="ECO:0007669"/>
    <property type="project" value="UniProtKB-ARBA"/>
</dbReference>
<dbReference type="Gene3D" id="3.90.380.10">
    <property type="entry name" value="Naphthalene 1,2-dioxygenase Alpha Subunit, Chain A, domain 1"/>
    <property type="match status" value="1"/>
</dbReference>
<dbReference type="SUPFAM" id="SSF50022">
    <property type="entry name" value="ISP domain"/>
    <property type="match status" value="1"/>
</dbReference>
<accession>A0A537LNG5</accession>